<gene>
    <name evidence="1" type="ORF">BGZ96_005257</name>
</gene>
<dbReference type="InterPro" id="IPR032675">
    <property type="entry name" value="LRR_dom_sf"/>
</dbReference>
<evidence type="ECO:0000313" key="2">
    <source>
        <dbReference type="Proteomes" id="UP001194696"/>
    </source>
</evidence>
<comment type="caution">
    <text evidence="1">The sequence shown here is derived from an EMBL/GenBank/DDBJ whole genome shotgun (WGS) entry which is preliminary data.</text>
</comment>
<keyword evidence="2" id="KW-1185">Reference proteome</keyword>
<reference evidence="1 2" key="1">
    <citation type="journal article" date="2020" name="Fungal Divers.">
        <title>Resolving the Mortierellaceae phylogeny through synthesis of multi-gene phylogenetics and phylogenomics.</title>
        <authorList>
            <person name="Vandepol N."/>
            <person name="Liber J."/>
            <person name="Desiro A."/>
            <person name="Na H."/>
            <person name="Kennedy M."/>
            <person name="Barry K."/>
            <person name="Grigoriev I.V."/>
            <person name="Miller A.N."/>
            <person name="O'Donnell K."/>
            <person name="Stajich J.E."/>
            <person name="Bonito G."/>
        </authorList>
    </citation>
    <scope>NUCLEOTIDE SEQUENCE [LARGE SCALE GENOMIC DNA]</scope>
    <source>
        <strain evidence="1 2">AD045</strain>
    </source>
</reference>
<dbReference type="Proteomes" id="UP001194696">
    <property type="component" value="Unassembled WGS sequence"/>
</dbReference>
<evidence type="ECO:0008006" key="3">
    <source>
        <dbReference type="Google" id="ProtNLM"/>
    </source>
</evidence>
<organism evidence="1 2">
    <name type="scientific">Linnemannia gamsii</name>
    <dbReference type="NCBI Taxonomy" id="64522"/>
    <lineage>
        <taxon>Eukaryota</taxon>
        <taxon>Fungi</taxon>
        <taxon>Fungi incertae sedis</taxon>
        <taxon>Mucoromycota</taxon>
        <taxon>Mortierellomycotina</taxon>
        <taxon>Mortierellomycetes</taxon>
        <taxon>Mortierellales</taxon>
        <taxon>Mortierellaceae</taxon>
        <taxon>Linnemannia</taxon>
    </lineage>
</organism>
<feature type="non-terminal residue" evidence="1">
    <location>
        <position position="1"/>
    </location>
</feature>
<dbReference type="SUPFAM" id="SSF52047">
    <property type="entry name" value="RNI-like"/>
    <property type="match status" value="1"/>
</dbReference>
<accession>A0ABQ7JHH2</accession>
<dbReference type="EMBL" id="JAAAIM010002452">
    <property type="protein sequence ID" value="KAG0272599.1"/>
    <property type="molecule type" value="Genomic_DNA"/>
</dbReference>
<evidence type="ECO:0000313" key="1">
    <source>
        <dbReference type="EMBL" id="KAG0272599.1"/>
    </source>
</evidence>
<proteinExistence type="predicted"/>
<dbReference type="Gene3D" id="3.80.10.10">
    <property type="entry name" value="Ribonuclease Inhibitor"/>
    <property type="match status" value="1"/>
</dbReference>
<sequence>GHLIMNLEPLRAQTHPLDLPEIRTRIAYFMCNSDRISCMRVNKTWFQDFAGSLWHTVDLYKYKAFSQVPPTTIAKYGRLIRKARGMSEEKHFTAFQHAEVNLLTELHVSFTHSLVGRALFFDVFRRNRFSLTTLLLFIWPEMDREKRESCVYFINIDIPASGSKLTDLHLSSLNLSRSNFSDILKYSPRLQTVNIFNILFLVHNPTSELFQHQGVKTLHASVCQVLAPDDHQPKSPSLLRHFPQLETWADLAIPLSNPAIRVQSLRDELACCCPRLSNVDFQGCFESCEVGDFLFGAFVRLKSCILMYDDLDATSLIGILNHQETITRVELKELYFGDRLYHTDDNPAAKNALSLILRSCRVLEVLSAWSHRMDMDVAEEHEWVCDGLKELRVRVLGLETYTAVDDCLERLRMLRSCFGQDDDMVLYNRGGSSLDRRICRKLLPMKKLKTVWLGTKNFYLATL</sequence>
<protein>
    <recommendedName>
        <fullName evidence="3">F-box domain-containing protein</fullName>
    </recommendedName>
</protein>
<name>A0ABQ7JHH2_9FUNG</name>